<reference evidence="3 4" key="1">
    <citation type="submission" date="2024-06" db="EMBL/GenBank/DDBJ databases">
        <title>The Natural Products Discovery Center: Release of the First 8490 Sequenced Strains for Exploring Actinobacteria Biosynthetic Diversity.</title>
        <authorList>
            <person name="Kalkreuter E."/>
            <person name="Kautsar S.A."/>
            <person name="Yang D."/>
            <person name="Bader C.D."/>
            <person name="Teijaro C.N."/>
            <person name="Fluegel L."/>
            <person name="Davis C.M."/>
            <person name="Simpson J.R."/>
            <person name="Lauterbach L."/>
            <person name="Steele A.D."/>
            <person name="Gui C."/>
            <person name="Meng S."/>
            <person name="Li G."/>
            <person name="Viehrig K."/>
            <person name="Ye F."/>
            <person name="Su P."/>
            <person name="Kiefer A.F."/>
            <person name="Nichols A."/>
            <person name="Cepeda A.J."/>
            <person name="Yan W."/>
            <person name="Fan B."/>
            <person name="Jiang Y."/>
            <person name="Adhikari A."/>
            <person name="Zheng C.-J."/>
            <person name="Schuster L."/>
            <person name="Cowan T.M."/>
            <person name="Smanski M.J."/>
            <person name="Chevrette M.G."/>
            <person name="De Carvalho L.P.S."/>
            <person name="Shen B."/>
        </authorList>
    </citation>
    <scope>NUCLEOTIDE SEQUENCE [LARGE SCALE GENOMIC DNA]</scope>
    <source>
        <strain evidence="3 4">NPDC000234</strain>
    </source>
</reference>
<keyword evidence="1" id="KW-0233">DNA recombination</keyword>
<organism evidence="3 4">
    <name type="scientific">Streptomyces hyaluromycini</name>
    <dbReference type="NCBI Taxonomy" id="1377993"/>
    <lineage>
        <taxon>Bacteria</taxon>
        <taxon>Bacillati</taxon>
        <taxon>Actinomycetota</taxon>
        <taxon>Actinomycetes</taxon>
        <taxon>Kitasatosporales</taxon>
        <taxon>Streptomycetaceae</taxon>
        <taxon>Streptomyces</taxon>
    </lineage>
</organism>
<evidence type="ECO:0000313" key="3">
    <source>
        <dbReference type="EMBL" id="MER7187357.1"/>
    </source>
</evidence>
<feature type="region of interest" description="Disordered" evidence="2">
    <location>
        <begin position="116"/>
        <end position="164"/>
    </location>
</feature>
<proteinExistence type="predicted"/>
<dbReference type="InterPro" id="IPR013762">
    <property type="entry name" value="Integrase-like_cat_sf"/>
</dbReference>
<name>A0ABV1XEH0_9ACTN</name>
<accession>A0ABV1XEH0</accession>
<dbReference type="Gene3D" id="1.10.443.10">
    <property type="entry name" value="Intergrase catalytic core"/>
    <property type="match status" value="1"/>
</dbReference>
<gene>
    <name evidence="3" type="ORF">ABT404_49205</name>
</gene>
<evidence type="ECO:0008006" key="5">
    <source>
        <dbReference type="Google" id="ProtNLM"/>
    </source>
</evidence>
<sequence>MLCRKAGAPTADVRGNIISHRARSTIASQLYNAKEPMTLFELQEWLGHRTPDATTHYAKLTQNTLARAYNDAGFFARNVRTVEVLVERDAVASGAAASGEPWQNCWRRKTTCRRCRPISRSPTMNAPPSTTGRPSSTSSSNDSPTLLPPQGRHRARSVPPATATLLPVIDLTTRTRSCRPGEPC</sequence>
<dbReference type="SUPFAM" id="SSF56349">
    <property type="entry name" value="DNA breaking-rejoining enzymes"/>
    <property type="match status" value="1"/>
</dbReference>
<evidence type="ECO:0000256" key="2">
    <source>
        <dbReference type="SAM" id="MobiDB-lite"/>
    </source>
</evidence>
<feature type="compositionally biased region" description="Low complexity" evidence="2">
    <location>
        <begin position="127"/>
        <end position="149"/>
    </location>
</feature>
<evidence type="ECO:0000256" key="1">
    <source>
        <dbReference type="ARBA" id="ARBA00023172"/>
    </source>
</evidence>
<keyword evidence="4" id="KW-1185">Reference proteome</keyword>
<dbReference type="InterPro" id="IPR011010">
    <property type="entry name" value="DNA_brk_join_enz"/>
</dbReference>
<dbReference type="EMBL" id="JBEPEK010000790">
    <property type="protein sequence ID" value="MER7187357.1"/>
    <property type="molecule type" value="Genomic_DNA"/>
</dbReference>
<dbReference type="Proteomes" id="UP001474181">
    <property type="component" value="Unassembled WGS sequence"/>
</dbReference>
<dbReference type="RefSeq" id="WP_350791720.1">
    <property type="nucleotide sequence ID" value="NZ_JBEPEK010000790.1"/>
</dbReference>
<protein>
    <recommendedName>
        <fullName evidence="5">Tyr recombinase domain-containing protein</fullName>
    </recommendedName>
</protein>
<evidence type="ECO:0000313" key="4">
    <source>
        <dbReference type="Proteomes" id="UP001474181"/>
    </source>
</evidence>
<comment type="caution">
    <text evidence="3">The sequence shown here is derived from an EMBL/GenBank/DDBJ whole genome shotgun (WGS) entry which is preliminary data.</text>
</comment>